<comment type="catalytic activity">
    <reaction evidence="13">
        <text>5-amino-6-(5-phospho-D-ribitylamino)uracil + NADP(+) = 5-amino-6-(5-phospho-D-ribosylamino)uracil + NADPH + H(+)</text>
        <dbReference type="Rhea" id="RHEA:17845"/>
        <dbReference type="ChEBI" id="CHEBI:15378"/>
        <dbReference type="ChEBI" id="CHEBI:57783"/>
        <dbReference type="ChEBI" id="CHEBI:58349"/>
        <dbReference type="ChEBI" id="CHEBI:58421"/>
        <dbReference type="ChEBI" id="CHEBI:58453"/>
        <dbReference type="EC" id="1.1.1.193"/>
    </reaction>
</comment>
<comment type="pathway">
    <text evidence="2 13">Cofactor biosynthesis; riboflavin biosynthesis; 5-amino-6-(D-ribitylamino)uracil from GTP: step 2/4.</text>
</comment>
<keyword evidence="10 13" id="KW-0521">NADP</keyword>
<dbReference type="GO" id="GO:0009231">
    <property type="term" value="P:riboflavin biosynthetic process"/>
    <property type="evidence" value="ECO:0007669"/>
    <property type="project" value="UniProtKB-UniPathway"/>
</dbReference>
<accession>A0A3P2A6Y2</accession>
<dbReference type="STRING" id="1121352.GCA_000620925_00311"/>
<evidence type="ECO:0000256" key="14">
    <source>
        <dbReference type="PIRSR" id="PIRSR006769-1"/>
    </source>
</evidence>
<dbReference type="Gene3D" id="3.40.140.10">
    <property type="entry name" value="Cytidine Deaminase, domain 2"/>
    <property type="match status" value="1"/>
</dbReference>
<comment type="catalytic activity">
    <reaction evidence="13">
        <text>2,5-diamino-6-hydroxy-4-(5-phosphoribosylamino)-pyrimidine + H2O + H(+) = 5-amino-6-(5-phospho-D-ribosylamino)uracil + NH4(+)</text>
        <dbReference type="Rhea" id="RHEA:21868"/>
        <dbReference type="ChEBI" id="CHEBI:15377"/>
        <dbReference type="ChEBI" id="CHEBI:15378"/>
        <dbReference type="ChEBI" id="CHEBI:28938"/>
        <dbReference type="ChEBI" id="CHEBI:58453"/>
        <dbReference type="ChEBI" id="CHEBI:58614"/>
        <dbReference type="EC" id="3.5.4.26"/>
    </reaction>
</comment>
<dbReference type="SUPFAM" id="SSF53597">
    <property type="entry name" value="Dihydrofolate reductase-like"/>
    <property type="match status" value="1"/>
</dbReference>
<sequence length="372" mass="39796">MADWNAADVAYMRQALDLAWQGRFSTAPNPRVGCVVVCGGQVVGQGFHVQAGEAHAEVHALRQAGAAARGATAYVTLEPCAHYGRTPPCAQALVDAGVARVVAAMRDPNPLVAGKGLMMLQAAGIETAFGLLEDEARALNRGFLSRMERQRPFVRLKTAISLDGKTALADGRSQWITGAAARADVQILRAESCAVLTGIGTVLADNPRLTVRDFDTLRQPVRVVLDSGLRLPENSVLVQDGLPTWVATLSDDVERFSAYPNISIIKIEKDNQGRVDIGALLAELAARGVGELLVEAGAAVNTAFLQGGWVDELVVYQSPKLLGDAARGAFTLAQNPDVLTREAEWQTVSVQVLDKDIKWVLRKNTADEQPCV</sequence>
<dbReference type="NCBIfam" id="TIGR00227">
    <property type="entry name" value="ribD_Cterm"/>
    <property type="match status" value="1"/>
</dbReference>
<dbReference type="PIRSF" id="PIRSF006769">
    <property type="entry name" value="RibD"/>
    <property type="match status" value="1"/>
</dbReference>
<evidence type="ECO:0000256" key="10">
    <source>
        <dbReference type="ARBA" id="ARBA00022857"/>
    </source>
</evidence>
<dbReference type="GO" id="GO:0008703">
    <property type="term" value="F:5-amino-6-(5-phosphoribosylamino)uracil reductase activity"/>
    <property type="evidence" value="ECO:0007669"/>
    <property type="project" value="UniProtKB-EC"/>
</dbReference>
<evidence type="ECO:0000256" key="13">
    <source>
        <dbReference type="PIRNR" id="PIRNR006769"/>
    </source>
</evidence>
<dbReference type="Proteomes" id="UP000269923">
    <property type="component" value="Unassembled WGS sequence"/>
</dbReference>
<dbReference type="InterPro" id="IPR002734">
    <property type="entry name" value="RibDG_C"/>
</dbReference>
<comment type="function">
    <text evidence="1 13">Converts 2,5-diamino-6-(ribosylamino)-4(3h)-pyrimidinone 5'-phosphate into 5-amino-6-(ribosylamino)-2,4(1h,3h)-pyrimidinedione 5'-phosphate.</text>
</comment>
<evidence type="ECO:0000256" key="3">
    <source>
        <dbReference type="ARBA" id="ARBA00004910"/>
    </source>
</evidence>
<gene>
    <name evidence="18" type="primary">ribD</name>
    <name evidence="18" type="ORF">EII21_01855</name>
</gene>
<keyword evidence="8 13" id="KW-0378">Hydrolase</keyword>
<evidence type="ECO:0000313" key="19">
    <source>
        <dbReference type="Proteomes" id="UP000269923"/>
    </source>
</evidence>
<dbReference type="InterPro" id="IPR004794">
    <property type="entry name" value="Eubact_RibD"/>
</dbReference>
<keyword evidence="9 13" id="KW-0862">Zinc</keyword>
<dbReference type="GO" id="GO:0008270">
    <property type="term" value="F:zinc ion binding"/>
    <property type="evidence" value="ECO:0007669"/>
    <property type="project" value="InterPro"/>
</dbReference>
<evidence type="ECO:0000256" key="6">
    <source>
        <dbReference type="ARBA" id="ARBA00022619"/>
    </source>
</evidence>
<evidence type="ECO:0000256" key="5">
    <source>
        <dbReference type="ARBA" id="ARBA00007417"/>
    </source>
</evidence>
<feature type="binding site" evidence="15">
    <location>
        <position position="205"/>
    </location>
    <ligand>
        <name>NADP(+)</name>
        <dbReference type="ChEBI" id="CHEBI:58349"/>
    </ligand>
</feature>
<protein>
    <recommendedName>
        <fullName evidence="13">Riboflavin biosynthesis protein RibD</fullName>
    </recommendedName>
    <domain>
        <recommendedName>
            <fullName evidence="13">Diaminohydroxyphosphoribosylaminopyrimidine deaminase</fullName>
            <shortName evidence="13">DRAP deaminase</shortName>
            <ecNumber evidence="13">3.5.4.26</ecNumber>
        </recommendedName>
        <alternativeName>
            <fullName evidence="13">Riboflavin-specific deaminase</fullName>
        </alternativeName>
    </domain>
    <domain>
        <recommendedName>
            <fullName evidence="13">5-amino-6-(5-phosphoribosylamino)uracil reductase</fullName>
            <ecNumber evidence="13">1.1.1.193</ecNumber>
        </recommendedName>
        <alternativeName>
            <fullName evidence="13">HTP reductase</fullName>
        </alternativeName>
    </domain>
</protein>
<dbReference type="InterPro" id="IPR011549">
    <property type="entry name" value="RibD_C"/>
</dbReference>
<keyword evidence="6 13" id="KW-0686">Riboflavin biosynthesis</keyword>
<dbReference type="PANTHER" id="PTHR38011:SF7">
    <property type="entry name" value="2,5-DIAMINO-6-RIBOSYLAMINO-4(3H)-PYRIMIDINONE 5'-PHOSPHATE REDUCTASE"/>
    <property type="match status" value="1"/>
</dbReference>
<keyword evidence="19" id="KW-1185">Reference proteome</keyword>
<feature type="binding site" evidence="15">
    <location>
        <position position="189"/>
    </location>
    <ligand>
        <name>substrate</name>
    </ligand>
</feature>
<keyword evidence="12" id="KW-0511">Multifunctional enzyme</keyword>
<dbReference type="SUPFAM" id="SSF53927">
    <property type="entry name" value="Cytidine deaminase-like"/>
    <property type="match status" value="1"/>
</dbReference>
<evidence type="ECO:0000256" key="11">
    <source>
        <dbReference type="ARBA" id="ARBA00023002"/>
    </source>
</evidence>
<evidence type="ECO:0000256" key="9">
    <source>
        <dbReference type="ARBA" id="ARBA00022833"/>
    </source>
</evidence>
<dbReference type="InterPro" id="IPR024072">
    <property type="entry name" value="DHFR-like_dom_sf"/>
</dbReference>
<feature type="binding site" evidence="15">
    <location>
        <position position="227"/>
    </location>
    <ligand>
        <name>NADP(+)</name>
        <dbReference type="ChEBI" id="CHEBI:58349"/>
    </ligand>
</feature>
<dbReference type="InterPro" id="IPR050765">
    <property type="entry name" value="Riboflavin_Biosynth_HTPR"/>
</dbReference>
<dbReference type="PROSITE" id="PS00903">
    <property type="entry name" value="CYT_DCMP_DEAMINASES_1"/>
    <property type="match status" value="1"/>
</dbReference>
<evidence type="ECO:0000256" key="16">
    <source>
        <dbReference type="PIRSR" id="PIRSR006769-3"/>
    </source>
</evidence>
<evidence type="ECO:0000256" key="12">
    <source>
        <dbReference type="ARBA" id="ARBA00023268"/>
    </source>
</evidence>
<feature type="binding site" evidence="16">
    <location>
        <position position="80"/>
    </location>
    <ligand>
        <name>Zn(2+)</name>
        <dbReference type="ChEBI" id="CHEBI:29105"/>
        <note>catalytic</note>
    </ligand>
</feature>
<dbReference type="GO" id="GO:0008835">
    <property type="term" value="F:diaminohydroxyphosphoribosylaminopyrimidine deaminase activity"/>
    <property type="evidence" value="ECO:0007669"/>
    <property type="project" value="UniProtKB-EC"/>
</dbReference>
<dbReference type="NCBIfam" id="TIGR00326">
    <property type="entry name" value="eubact_ribD"/>
    <property type="match status" value="1"/>
</dbReference>
<proteinExistence type="inferred from homology"/>
<dbReference type="RefSeq" id="WP_124793975.1">
    <property type="nucleotide sequence ID" value="NZ_RQYC01000002.1"/>
</dbReference>
<feature type="binding site" evidence="15">
    <location>
        <begin position="297"/>
        <end position="303"/>
    </location>
    <ligand>
        <name>NADP(+)</name>
        <dbReference type="ChEBI" id="CHEBI:58349"/>
    </ligand>
</feature>
<feature type="binding site" evidence="15">
    <location>
        <position position="173"/>
    </location>
    <ligand>
        <name>substrate</name>
    </ligand>
</feature>
<organism evidence="18 19">
    <name type="scientific">Conchiformibius steedae</name>
    <dbReference type="NCBI Taxonomy" id="153493"/>
    <lineage>
        <taxon>Bacteria</taxon>
        <taxon>Pseudomonadati</taxon>
        <taxon>Pseudomonadota</taxon>
        <taxon>Betaproteobacteria</taxon>
        <taxon>Neisseriales</taxon>
        <taxon>Neisseriaceae</taxon>
        <taxon>Conchiformibius</taxon>
    </lineage>
</organism>
<feature type="binding site" evidence="15">
    <location>
        <position position="212"/>
    </location>
    <ligand>
        <name>substrate</name>
    </ligand>
</feature>
<feature type="binding site" evidence="16">
    <location>
        <position position="55"/>
    </location>
    <ligand>
        <name>Zn(2+)</name>
        <dbReference type="ChEBI" id="CHEBI:29105"/>
        <note>catalytic</note>
    </ligand>
</feature>
<dbReference type="AlphaFoldDB" id="A0A3P2A6Y2"/>
<feature type="active site" description="Proton donor" evidence="14">
    <location>
        <position position="57"/>
    </location>
</feature>
<evidence type="ECO:0000259" key="17">
    <source>
        <dbReference type="PROSITE" id="PS51747"/>
    </source>
</evidence>
<feature type="binding site" evidence="15">
    <location>
        <position position="295"/>
    </location>
    <ligand>
        <name>substrate</name>
    </ligand>
</feature>
<keyword evidence="7 13" id="KW-0479">Metal-binding</keyword>
<dbReference type="UniPathway" id="UPA00275">
    <property type="reaction ID" value="UER00401"/>
</dbReference>
<dbReference type="EMBL" id="RQYC01000002">
    <property type="protein sequence ID" value="RRD91161.1"/>
    <property type="molecule type" value="Genomic_DNA"/>
</dbReference>
<feature type="binding site" evidence="15">
    <location>
        <position position="209"/>
    </location>
    <ligand>
        <name>substrate</name>
    </ligand>
</feature>
<dbReference type="EC" id="3.5.4.26" evidence="13"/>
<feature type="binding site" evidence="15">
    <location>
        <position position="159"/>
    </location>
    <ligand>
        <name>NADP(+)</name>
        <dbReference type="ChEBI" id="CHEBI:58349"/>
    </ligand>
</feature>
<feature type="domain" description="CMP/dCMP-type deaminase" evidence="17">
    <location>
        <begin position="6"/>
        <end position="127"/>
    </location>
</feature>
<evidence type="ECO:0000256" key="15">
    <source>
        <dbReference type="PIRSR" id="PIRSR006769-2"/>
    </source>
</evidence>
<dbReference type="PANTHER" id="PTHR38011">
    <property type="entry name" value="DIHYDROFOLATE REDUCTASE FAMILY PROTEIN (AFU_ORTHOLOGUE AFUA_8G06820)"/>
    <property type="match status" value="1"/>
</dbReference>
<comment type="similarity">
    <text evidence="4 13">In the N-terminal section; belongs to the cytidine and deoxycytidylate deaminase family.</text>
</comment>
<keyword evidence="11 13" id="KW-0560">Oxidoreductase</keyword>
<feature type="binding site" evidence="15">
    <location>
        <position position="175"/>
    </location>
    <ligand>
        <name>NADP(+)</name>
        <dbReference type="ChEBI" id="CHEBI:58349"/>
    </ligand>
</feature>
<dbReference type="FunFam" id="3.40.140.10:FF:000025">
    <property type="entry name" value="Riboflavin biosynthesis protein RibD"/>
    <property type="match status" value="1"/>
</dbReference>
<comment type="caution">
    <text evidence="18">The sequence shown here is derived from an EMBL/GenBank/DDBJ whole genome shotgun (WGS) entry which is preliminary data.</text>
</comment>
<dbReference type="OrthoDB" id="9800865at2"/>
<dbReference type="InterPro" id="IPR016193">
    <property type="entry name" value="Cytidine_deaminase-like"/>
</dbReference>
<dbReference type="PROSITE" id="PS51747">
    <property type="entry name" value="CYT_DCMP_DEAMINASES_2"/>
    <property type="match status" value="1"/>
</dbReference>
<dbReference type="EC" id="1.1.1.193" evidence="13"/>
<dbReference type="InterPro" id="IPR016192">
    <property type="entry name" value="APOBEC/CMP_deaminase_Zn-bd"/>
</dbReference>
<evidence type="ECO:0000313" key="18">
    <source>
        <dbReference type="EMBL" id="RRD91161.1"/>
    </source>
</evidence>
<feature type="binding site" evidence="15">
    <location>
        <position position="201"/>
    </location>
    <ligand>
        <name>NADP(+)</name>
        <dbReference type="ChEBI" id="CHEBI:58349"/>
    </ligand>
</feature>
<comment type="pathway">
    <text evidence="3 13">Cofactor biosynthesis; riboflavin biosynthesis; 5-amino-6-(D-ribitylamino)uracil from GTP: step 3/4.</text>
</comment>
<comment type="similarity">
    <text evidence="5 13">In the C-terminal section; belongs to the HTP reductase family.</text>
</comment>
<dbReference type="Pfam" id="PF00383">
    <property type="entry name" value="dCMP_cyt_deam_1"/>
    <property type="match status" value="1"/>
</dbReference>
<evidence type="ECO:0000256" key="7">
    <source>
        <dbReference type="ARBA" id="ARBA00022723"/>
    </source>
</evidence>
<name>A0A3P2A6Y2_9NEIS</name>
<dbReference type="GO" id="GO:0050661">
    <property type="term" value="F:NADP binding"/>
    <property type="evidence" value="ECO:0007669"/>
    <property type="project" value="InterPro"/>
</dbReference>
<comment type="cofactor">
    <cofactor evidence="13 16">
        <name>Zn(2+)</name>
        <dbReference type="ChEBI" id="CHEBI:29105"/>
    </cofactor>
    <text evidence="13 16">Binds 1 zinc ion.</text>
</comment>
<dbReference type="Pfam" id="PF01872">
    <property type="entry name" value="RibD_C"/>
    <property type="match status" value="1"/>
</dbReference>
<reference evidence="18 19" key="1">
    <citation type="submission" date="2018-11" db="EMBL/GenBank/DDBJ databases">
        <title>Genomes From Bacteria Associated with the Canine Oral Cavity: a Test Case for Automated Genome-Based Taxonomic Assignment.</title>
        <authorList>
            <person name="Coil D.A."/>
            <person name="Jospin G."/>
            <person name="Darling A.E."/>
            <person name="Wallis C."/>
            <person name="Davis I.J."/>
            <person name="Harris S."/>
            <person name="Eisen J.A."/>
            <person name="Holcombe L.J."/>
            <person name="O'Flynn C."/>
        </authorList>
    </citation>
    <scope>NUCLEOTIDE SEQUENCE [LARGE SCALE GENOMIC DNA]</scope>
    <source>
        <strain evidence="18 19">COT-280</strain>
    </source>
</reference>
<dbReference type="CDD" id="cd01284">
    <property type="entry name" value="Riboflavin_deaminase-reductase"/>
    <property type="match status" value="1"/>
</dbReference>
<evidence type="ECO:0000256" key="4">
    <source>
        <dbReference type="ARBA" id="ARBA00005259"/>
    </source>
</evidence>
<evidence type="ECO:0000256" key="1">
    <source>
        <dbReference type="ARBA" id="ARBA00002151"/>
    </source>
</evidence>
<dbReference type="Gene3D" id="3.40.430.10">
    <property type="entry name" value="Dihydrofolate Reductase, subunit A"/>
    <property type="match status" value="1"/>
</dbReference>
<feature type="binding site" evidence="16">
    <location>
        <position position="89"/>
    </location>
    <ligand>
        <name>Zn(2+)</name>
        <dbReference type="ChEBI" id="CHEBI:29105"/>
        <note>catalytic</note>
    </ligand>
</feature>
<evidence type="ECO:0000256" key="8">
    <source>
        <dbReference type="ARBA" id="ARBA00022801"/>
    </source>
</evidence>
<evidence type="ECO:0000256" key="2">
    <source>
        <dbReference type="ARBA" id="ARBA00004882"/>
    </source>
</evidence>
<dbReference type="InterPro" id="IPR002125">
    <property type="entry name" value="CMP_dCMP_dom"/>
</dbReference>